<dbReference type="KEGG" id="ddl:Desdi_1069"/>
<sequence length="247" mass="27329">MDTMSNMKMERKPIIGITIAHCNEELKSYPRALYVEAVKQAGGQPILLPTIATVEEAEDIVGLIDGLILTGGGDISPILLEEEPIRGVGECLPDRDLSEILMTQKALDKDLPLLGICKGIQILAIAAGGKIYQDIVSECPESMEHKMKAPRDFPWHEILLMESHLKDFLGEERISVNSVHHQAVAEVPREFAVSAVAPDGIIEAIEKKEASFCVGVQWHPEVMVKDKNSQRLFQQFIKAGKDYGMMK</sequence>
<evidence type="ECO:0000313" key="2">
    <source>
        <dbReference type="Proteomes" id="UP000010797"/>
    </source>
</evidence>
<reference evidence="2" key="1">
    <citation type="submission" date="2012-02" db="EMBL/GenBank/DDBJ databases">
        <title>Complete sequence of Desulfitobacterium dichloroeliminans LMG P-21439.</title>
        <authorList>
            <person name="Lucas S."/>
            <person name="Han J."/>
            <person name="Lapidus A."/>
            <person name="Cheng J.-F."/>
            <person name="Goodwin L."/>
            <person name="Pitluck S."/>
            <person name="Peters L."/>
            <person name="Ovchinnikova G."/>
            <person name="Teshima H."/>
            <person name="Detter J.C."/>
            <person name="Han C."/>
            <person name="Tapia R."/>
            <person name="Land M."/>
            <person name="Hauser L."/>
            <person name="Kyrpides N."/>
            <person name="Ivanova N."/>
            <person name="Pagani I."/>
            <person name="Kruse T."/>
            <person name="de Vos W.M."/>
            <person name="Boon N."/>
            <person name="Smidt H."/>
            <person name="Woyke T."/>
        </authorList>
    </citation>
    <scope>NUCLEOTIDE SEQUENCE [LARGE SCALE GENOMIC DNA]</scope>
    <source>
        <strain evidence="2">LMG P-21439 / DCA1</strain>
    </source>
</reference>
<dbReference type="PANTHER" id="PTHR43235:SF1">
    <property type="entry name" value="GLUTAMINE AMIDOTRANSFERASE PB2B2.05-RELATED"/>
    <property type="match status" value="1"/>
</dbReference>
<dbReference type="Pfam" id="PF07722">
    <property type="entry name" value="Peptidase_C26"/>
    <property type="match status" value="1"/>
</dbReference>
<gene>
    <name evidence="1" type="ordered locus">Desdi_1069</name>
</gene>
<dbReference type="HOGENOM" id="CLU_030756_2_0_9"/>
<dbReference type="InterPro" id="IPR029062">
    <property type="entry name" value="Class_I_gatase-like"/>
</dbReference>
<dbReference type="Proteomes" id="UP000010797">
    <property type="component" value="Chromosome"/>
</dbReference>
<dbReference type="InterPro" id="IPR044668">
    <property type="entry name" value="PuuD-like"/>
</dbReference>
<organism evidence="1 2">
    <name type="scientific">Desulfitobacterium dichloroeliminans (strain LMG P-21439 / DCA1)</name>
    <dbReference type="NCBI Taxonomy" id="871963"/>
    <lineage>
        <taxon>Bacteria</taxon>
        <taxon>Bacillati</taxon>
        <taxon>Bacillota</taxon>
        <taxon>Clostridia</taxon>
        <taxon>Eubacteriales</taxon>
        <taxon>Desulfitobacteriaceae</taxon>
        <taxon>Desulfitobacterium</taxon>
    </lineage>
</organism>
<name>L0F7G9_DESDL</name>
<evidence type="ECO:0000313" key="1">
    <source>
        <dbReference type="EMBL" id="AGA68586.1"/>
    </source>
</evidence>
<dbReference type="InterPro" id="IPR011697">
    <property type="entry name" value="Peptidase_C26"/>
</dbReference>
<dbReference type="EMBL" id="CP003344">
    <property type="protein sequence ID" value="AGA68586.1"/>
    <property type="molecule type" value="Genomic_DNA"/>
</dbReference>
<dbReference type="GO" id="GO:0016740">
    <property type="term" value="F:transferase activity"/>
    <property type="evidence" value="ECO:0007669"/>
    <property type="project" value="UniProtKB-KW"/>
</dbReference>
<dbReference type="STRING" id="871963.Desdi_1069"/>
<dbReference type="GO" id="GO:0016811">
    <property type="term" value="F:hydrolase activity, acting on carbon-nitrogen (but not peptide) bonds, in linear amides"/>
    <property type="evidence" value="ECO:0007669"/>
    <property type="project" value="InterPro"/>
</dbReference>
<dbReference type="AlphaFoldDB" id="L0F7G9"/>
<dbReference type="Gene3D" id="3.40.50.880">
    <property type="match status" value="1"/>
</dbReference>
<dbReference type="CDD" id="cd01745">
    <property type="entry name" value="GATase1_2"/>
    <property type="match status" value="1"/>
</dbReference>
<dbReference type="PANTHER" id="PTHR43235">
    <property type="entry name" value="GLUTAMINE AMIDOTRANSFERASE PB2B2.05-RELATED"/>
    <property type="match status" value="1"/>
</dbReference>
<protein>
    <submittedName>
        <fullName evidence="1">Putative glutamine amidotransferase</fullName>
    </submittedName>
</protein>
<dbReference type="GO" id="GO:0005829">
    <property type="term" value="C:cytosol"/>
    <property type="evidence" value="ECO:0007669"/>
    <property type="project" value="TreeGrafter"/>
</dbReference>
<dbReference type="SUPFAM" id="SSF52317">
    <property type="entry name" value="Class I glutamine amidotransferase-like"/>
    <property type="match status" value="1"/>
</dbReference>
<keyword evidence="2" id="KW-1185">Reference proteome</keyword>
<keyword evidence="1" id="KW-0315">Glutamine amidotransferase</keyword>
<keyword evidence="1" id="KW-0808">Transferase</keyword>
<dbReference type="PROSITE" id="PS51273">
    <property type="entry name" value="GATASE_TYPE_1"/>
    <property type="match status" value="1"/>
</dbReference>
<dbReference type="eggNOG" id="COG2071">
    <property type="taxonomic scope" value="Bacteria"/>
</dbReference>
<proteinExistence type="predicted"/>
<accession>L0F7G9</accession>